<organism evidence="3">
    <name type="scientific">freshwater metagenome</name>
    <dbReference type="NCBI Taxonomy" id="449393"/>
    <lineage>
        <taxon>unclassified sequences</taxon>
        <taxon>metagenomes</taxon>
        <taxon>ecological metagenomes</taxon>
    </lineage>
</organism>
<proteinExistence type="predicted"/>
<evidence type="ECO:0000313" key="3">
    <source>
        <dbReference type="EMBL" id="CAB4566442.1"/>
    </source>
</evidence>
<dbReference type="EMBL" id="CAEZTN010000006">
    <property type="protein sequence ID" value="CAB4566442.1"/>
    <property type="molecule type" value="Genomic_DNA"/>
</dbReference>
<sequence length="283" mass="32385">MTELRLDGRTDDGLYLSLRDQEGEQYSVRISDTLRATVNQQRLNSVPDNEEPSISIKEIQRLLRTGQTSEQISREYNVSIEKIERFAGPILSERIYIIDQAQQIVVRKEIDRDPVTLIQTITSRLAPRGIDASTLSWDTWRLENGTWTVELHYPQTGGVGVAQWSFDPLLRSLTSMDENARWMMGDEPAPRQLSKPGLVTTESTHPSERRSTENHGVSTIDKDRFKEYEDLESFENEKISPLVPRLAVIREEPDDEASRDGITARAKVPSWDEIMFGIKPEDK</sequence>
<dbReference type="InterPro" id="IPR021421">
    <property type="entry name" value="DUF3071"/>
</dbReference>
<gene>
    <name evidence="3" type="ORF">UFOPK1689_00382</name>
</gene>
<feature type="domain" description="DUF3071" evidence="2">
    <location>
        <begin position="1"/>
        <end position="166"/>
    </location>
</feature>
<dbReference type="AlphaFoldDB" id="A0A6J6DQP0"/>
<evidence type="ECO:0000256" key="1">
    <source>
        <dbReference type="SAM" id="MobiDB-lite"/>
    </source>
</evidence>
<feature type="region of interest" description="Disordered" evidence="1">
    <location>
        <begin position="186"/>
        <end position="221"/>
    </location>
</feature>
<dbReference type="NCBIfam" id="NF040712">
    <property type="entry name" value="SepH"/>
    <property type="match status" value="1"/>
</dbReference>
<dbReference type="InterPro" id="IPR047682">
    <property type="entry name" value="SepH-like"/>
</dbReference>
<evidence type="ECO:0000259" key="2">
    <source>
        <dbReference type="Pfam" id="PF11268"/>
    </source>
</evidence>
<dbReference type="Pfam" id="PF11268">
    <property type="entry name" value="DUF3071"/>
    <property type="match status" value="1"/>
</dbReference>
<name>A0A6J6DQP0_9ZZZZ</name>
<reference evidence="3" key="1">
    <citation type="submission" date="2020-05" db="EMBL/GenBank/DDBJ databases">
        <authorList>
            <person name="Chiriac C."/>
            <person name="Salcher M."/>
            <person name="Ghai R."/>
            <person name="Kavagutti S V."/>
        </authorList>
    </citation>
    <scope>NUCLEOTIDE SEQUENCE</scope>
</reference>
<protein>
    <submittedName>
        <fullName evidence="3">Unannotated protein</fullName>
    </submittedName>
</protein>
<accession>A0A6J6DQP0</accession>